<evidence type="ECO:0000256" key="1">
    <source>
        <dbReference type="SAM" id="Phobius"/>
    </source>
</evidence>
<keyword evidence="3" id="KW-1185">Reference proteome</keyword>
<dbReference type="Proteomes" id="UP001626603">
    <property type="component" value="Chromosome"/>
</dbReference>
<reference evidence="2 3" key="1">
    <citation type="submission" date="2023-10" db="EMBL/GenBank/DDBJ databases">
        <title>The complete genome sequence of Methanoculleus palmolei DSM 4273.</title>
        <authorList>
            <person name="Lai S.-J."/>
            <person name="You Y.-T."/>
            <person name="Chen S.-C."/>
        </authorList>
    </citation>
    <scope>NUCLEOTIDE SEQUENCE [LARGE SCALE GENOMIC DNA]</scope>
    <source>
        <strain evidence="2 3">DSM 4273</strain>
    </source>
</reference>
<dbReference type="EMBL" id="CP137641">
    <property type="protein sequence ID" value="WOX55187.1"/>
    <property type="molecule type" value="Genomic_DNA"/>
</dbReference>
<organism evidence="2 3">
    <name type="scientific">Methanoculleus palmolei</name>
    <dbReference type="NCBI Taxonomy" id="72612"/>
    <lineage>
        <taxon>Archaea</taxon>
        <taxon>Methanobacteriati</taxon>
        <taxon>Methanobacteriota</taxon>
        <taxon>Stenosarchaea group</taxon>
        <taxon>Methanomicrobia</taxon>
        <taxon>Methanomicrobiales</taxon>
        <taxon>Methanomicrobiaceae</taxon>
        <taxon>Methanoculleus</taxon>
    </lineage>
</organism>
<keyword evidence="1" id="KW-1133">Transmembrane helix</keyword>
<accession>A0ABD8A835</accession>
<dbReference type="InterPro" id="IPR029063">
    <property type="entry name" value="SAM-dependent_MTases_sf"/>
</dbReference>
<sequence>MKVQEKPDAFAYLHWDENGVLLDIGCGSGTLAVGAVKFIHILRNWKGTSCYGRSNHRIE</sequence>
<gene>
    <name evidence="2" type="ORF">R6Y95_06860</name>
</gene>
<name>A0ABD8A835_9EURY</name>
<dbReference type="AlphaFoldDB" id="A0ABD8A835"/>
<evidence type="ECO:0000313" key="3">
    <source>
        <dbReference type="Proteomes" id="UP001626603"/>
    </source>
</evidence>
<dbReference type="Gene3D" id="3.40.50.150">
    <property type="entry name" value="Vaccinia Virus protein VP39"/>
    <property type="match status" value="1"/>
</dbReference>
<proteinExistence type="predicted"/>
<feature type="transmembrane region" description="Helical" evidence="1">
    <location>
        <begin position="20"/>
        <end position="39"/>
    </location>
</feature>
<dbReference type="SUPFAM" id="SSF53335">
    <property type="entry name" value="S-adenosyl-L-methionine-dependent methyltransferases"/>
    <property type="match status" value="1"/>
</dbReference>
<keyword evidence="1" id="KW-0472">Membrane</keyword>
<evidence type="ECO:0000313" key="2">
    <source>
        <dbReference type="EMBL" id="WOX55187.1"/>
    </source>
</evidence>
<protein>
    <submittedName>
        <fullName evidence="2">Uncharacterized protein</fullName>
    </submittedName>
</protein>
<keyword evidence="1" id="KW-0812">Transmembrane</keyword>